<feature type="region of interest" description="Disordered" evidence="1">
    <location>
        <begin position="54"/>
        <end position="85"/>
    </location>
</feature>
<proteinExistence type="predicted"/>
<feature type="compositionally biased region" description="Low complexity" evidence="1">
    <location>
        <begin position="70"/>
        <end position="81"/>
    </location>
</feature>
<comment type="caution">
    <text evidence="2">The sequence shown here is derived from an EMBL/GenBank/DDBJ whole genome shotgun (WGS) entry which is preliminary data.</text>
</comment>
<accession>A0A9J5VYX0</accession>
<organism evidence="2 3">
    <name type="scientific">Solanum commersonii</name>
    <name type="common">Commerson's wild potato</name>
    <name type="synonym">Commerson's nightshade</name>
    <dbReference type="NCBI Taxonomy" id="4109"/>
    <lineage>
        <taxon>Eukaryota</taxon>
        <taxon>Viridiplantae</taxon>
        <taxon>Streptophyta</taxon>
        <taxon>Embryophyta</taxon>
        <taxon>Tracheophyta</taxon>
        <taxon>Spermatophyta</taxon>
        <taxon>Magnoliopsida</taxon>
        <taxon>eudicotyledons</taxon>
        <taxon>Gunneridae</taxon>
        <taxon>Pentapetalae</taxon>
        <taxon>asterids</taxon>
        <taxon>lamiids</taxon>
        <taxon>Solanales</taxon>
        <taxon>Solanaceae</taxon>
        <taxon>Solanoideae</taxon>
        <taxon>Solaneae</taxon>
        <taxon>Solanum</taxon>
    </lineage>
</organism>
<keyword evidence="3" id="KW-1185">Reference proteome</keyword>
<name>A0A9J5VYX0_SOLCO</name>
<dbReference type="Proteomes" id="UP000824120">
    <property type="component" value="Unassembled WGS sequence"/>
</dbReference>
<dbReference type="EMBL" id="JACXVP010000152">
    <property type="protein sequence ID" value="KAG5568348.1"/>
    <property type="molecule type" value="Genomic_DNA"/>
</dbReference>
<sequence>MEPSKGTSFFRTCFNGINALSDTYKSRHKSLSLSLSKIMIGEYEGRELKRDLVSENNGGVNESGGGGHRPTAAPADQPAQTRSRRRLIRTIYRSGGGGRSNGGKRDNSVKTETRRQLLMDRSLMYNRNNFGRAGLSPEDTWVMNCSWMYKMTNFGRMGLRPEFVEGVIGLWSMQKH</sequence>
<protein>
    <submittedName>
        <fullName evidence="2">Uncharacterized protein</fullName>
    </submittedName>
</protein>
<gene>
    <name evidence="2" type="ORF">H5410_064637</name>
</gene>
<reference evidence="2" key="1">
    <citation type="submission" date="2020-09" db="EMBL/GenBank/DDBJ databases">
        <title>De no assembly of potato wild relative species, Solanum commersonii.</title>
        <authorList>
            <person name="Cho K."/>
        </authorList>
    </citation>
    <scope>NUCLEOTIDE SEQUENCE</scope>
    <source>
        <strain evidence="2">LZ3.2</strain>
        <tissue evidence="2">Leaf</tissue>
    </source>
</reference>
<dbReference type="AlphaFoldDB" id="A0A9J5VYX0"/>
<evidence type="ECO:0000313" key="3">
    <source>
        <dbReference type="Proteomes" id="UP000824120"/>
    </source>
</evidence>
<evidence type="ECO:0000256" key="1">
    <source>
        <dbReference type="SAM" id="MobiDB-lite"/>
    </source>
</evidence>
<evidence type="ECO:0000313" key="2">
    <source>
        <dbReference type="EMBL" id="KAG5568348.1"/>
    </source>
</evidence>